<dbReference type="InterPro" id="IPR035965">
    <property type="entry name" value="PAS-like_dom_sf"/>
</dbReference>
<dbReference type="SMART" id="SM00086">
    <property type="entry name" value="PAC"/>
    <property type="match status" value="3"/>
</dbReference>
<feature type="domain" description="Histidine kinase" evidence="8">
    <location>
        <begin position="471"/>
        <end position="700"/>
    </location>
</feature>
<dbReference type="Gene3D" id="3.40.50.2300">
    <property type="match status" value="1"/>
</dbReference>
<dbReference type="EC" id="2.7.13.3" evidence="2"/>
<evidence type="ECO:0000256" key="5">
    <source>
        <dbReference type="ARBA" id="ARBA00022777"/>
    </source>
</evidence>
<evidence type="ECO:0000256" key="3">
    <source>
        <dbReference type="ARBA" id="ARBA00022553"/>
    </source>
</evidence>
<dbReference type="GO" id="GO:0005886">
    <property type="term" value="C:plasma membrane"/>
    <property type="evidence" value="ECO:0007669"/>
    <property type="project" value="TreeGrafter"/>
</dbReference>
<dbReference type="CDD" id="cd00130">
    <property type="entry name" value="PAS"/>
    <property type="match status" value="3"/>
</dbReference>
<keyword evidence="7" id="KW-0812">Transmembrane</keyword>
<evidence type="ECO:0000259" key="10">
    <source>
        <dbReference type="PROSITE" id="PS50112"/>
    </source>
</evidence>
<dbReference type="InterPro" id="IPR000014">
    <property type="entry name" value="PAS"/>
</dbReference>
<proteinExistence type="predicted"/>
<dbReference type="SMART" id="SM00387">
    <property type="entry name" value="HATPase_c"/>
    <property type="match status" value="1"/>
</dbReference>
<dbReference type="AlphaFoldDB" id="A0A975BCH3"/>
<dbReference type="InterPro" id="IPR011006">
    <property type="entry name" value="CheY-like_superfamily"/>
</dbReference>
<dbReference type="Pfam" id="PF00512">
    <property type="entry name" value="HisKA"/>
    <property type="match status" value="1"/>
</dbReference>
<keyword evidence="5 12" id="KW-0418">Kinase</keyword>
<dbReference type="PROSITE" id="PS50109">
    <property type="entry name" value="HIS_KIN"/>
    <property type="match status" value="1"/>
</dbReference>
<dbReference type="PRINTS" id="PR00344">
    <property type="entry name" value="BCTRLSENSOR"/>
</dbReference>
<evidence type="ECO:0000259" key="11">
    <source>
        <dbReference type="PROSITE" id="PS50113"/>
    </source>
</evidence>
<dbReference type="SMART" id="SM00388">
    <property type="entry name" value="HisKA"/>
    <property type="match status" value="1"/>
</dbReference>
<keyword evidence="13" id="KW-1185">Reference proteome</keyword>
<dbReference type="InterPro" id="IPR001789">
    <property type="entry name" value="Sig_transdc_resp-reg_receiver"/>
</dbReference>
<feature type="domain" description="Response regulatory" evidence="9">
    <location>
        <begin position="724"/>
        <end position="840"/>
    </location>
</feature>
<dbReference type="KEGG" id="dli:dnl_52170"/>
<evidence type="ECO:0000313" key="13">
    <source>
        <dbReference type="Proteomes" id="UP000663720"/>
    </source>
</evidence>
<sequence length="932" mass="106577">MNLIYKQKTIIINILIWSLLIAFSLMWNISGTQITWKLFLSHLLLWLVCIVFQGFAGIRIFHLQSELLKSQKEWEQTFNSIPDYIAILDNNRNIVKCNTSMARGLGLSVKTIQGMKCYLCFHKSDEIPDYCPFLPVMEDGQTHVQEIHINHLEKDFLVTVSPIYDDNGQIKGCVHTAHDITRLKKAENMICREKEMLQKYIDLAGLMVVIINQDQAVTHVNQKVCEILGYDKADIIGKNWFDNFIPEKNREKVRQVFTGSAPKNIQPVKRYENPVLTKNNQERIISWNNTLLKDSNGNITGSLSSGEDITERWKIMNNLQEKEERIRLLLDSTAEAIYGIDLNGICTFCNRSCLKMTGYDKESDLLNKNIHNLIHHSKHDGKPCTQENCLLFLTSRKGISVHSDTEVFWRKDKTCFPAEYWSYPIWKDKKIIGSVVTFIDITARKNIEAMLMDAKESAEAANRAKTAFLAGMSHELRTPLNGILGYTQILKGDNDLTDKQREGIDIIEKSGTHLLSLLNEILDLAKIESGKIELYQTEFHFISMIKGVNDMIKNRAEKKGIGFKYECNSETDMSSVYVYADEKRLAQVLINLLGNAVKFTDKGYVMLRVTYKPYEPLNDKLSKSKFLFEIEDTGIGISNQDLEKIFDPFFQAGEQQYKAKGTGLGLSITRNIIELMNSSLKVNSSQGQGSVFSFELVLPASMRHTDNVCEQEKKIIGIKNKKPKILIIDDEKNNCSFFYDLLTPLGFELKQAENGEQGLKKTEEFMPDLIISDLVMPVMDGFEFISSIRSSAALKNNIIIASSASVFKEHQQKSYEAGADDFLGKPIDTRHLFKQLQTHLCLEWEYENTVSLENKKDKPEDMILPCKEILEKIYKMTELGDIIKIRKQLEDLESKGSDFKVFTKKLRPLVEEFRIEDIGIMMKKCLKSQPGG</sequence>
<evidence type="ECO:0000313" key="12">
    <source>
        <dbReference type="EMBL" id="QTA82832.1"/>
    </source>
</evidence>
<dbReference type="SUPFAM" id="SSF47384">
    <property type="entry name" value="Homodimeric domain of signal transducing histidine kinase"/>
    <property type="match status" value="1"/>
</dbReference>
<dbReference type="EMBL" id="CP061799">
    <property type="protein sequence ID" value="QTA82832.1"/>
    <property type="molecule type" value="Genomic_DNA"/>
</dbReference>
<keyword evidence="3 6" id="KW-0597">Phosphoprotein</keyword>
<dbReference type="GO" id="GO:0009927">
    <property type="term" value="F:histidine phosphotransfer kinase activity"/>
    <property type="evidence" value="ECO:0007669"/>
    <property type="project" value="TreeGrafter"/>
</dbReference>
<reference evidence="12" key="1">
    <citation type="journal article" date="2021" name="Microb. Physiol.">
        <title>Proteogenomic Insights into the Physiology of Marine, Sulfate-Reducing, Filamentous Desulfonema limicola and Desulfonema magnum.</title>
        <authorList>
            <person name="Schnaars V."/>
            <person name="Wohlbrand L."/>
            <person name="Scheve S."/>
            <person name="Hinrichs C."/>
            <person name="Reinhardt R."/>
            <person name="Rabus R."/>
        </authorList>
    </citation>
    <scope>NUCLEOTIDE SEQUENCE</scope>
    <source>
        <strain evidence="12">5ac10</strain>
    </source>
</reference>
<evidence type="ECO:0000259" key="9">
    <source>
        <dbReference type="PROSITE" id="PS50110"/>
    </source>
</evidence>
<comment type="catalytic activity">
    <reaction evidence="1">
        <text>ATP + protein L-histidine = ADP + protein N-phospho-L-histidine.</text>
        <dbReference type="EC" id="2.7.13.3"/>
    </reaction>
</comment>
<protein>
    <recommendedName>
        <fullName evidence="2">histidine kinase</fullName>
        <ecNumber evidence="2">2.7.13.3</ecNumber>
    </recommendedName>
</protein>
<dbReference type="Gene3D" id="3.30.565.10">
    <property type="entry name" value="Histidine kinase-like ATPase, C-terminal domain"/>
    <property type="match status" value="1"/>
</dbReference>
<dbReference type="PROSITE" id="PS50110">
    <property type="entry name" value="RESPONSE_REGULATORY"/>
    <property type="match status" value="1"/>
</dbReference>
<dbReference type="Pfam" id="PF02518">
    <property type="entry name" value="HATPase_c"/>
    <property type="match status" value="1"/>
</dbReference>
<dbReference type="NCBIfam" id="TIGR00229">
    <property type="entry name" value="sensory_box"/>
    <property type="match status" value="3"/>
</dbReference>
<dbReference type="GO" id="GO:0000155">
    <property type="term" value="F:phosphorelay sensor kinase activity"/>
    <property type="evidence" value="ECO:0007669"/>
    <property type="project" value="InterPro"/>
</dbReference>
<keyword evidence="4" id="KW-0808">Transferase</keyword>
<feature type="transmembrane region" description="Helical" evidence="7">
    <location>
        <begin position="9"/>
        <end position="27"/>
    </location>
</feature>
<dbReference type="Proteomes" id="UP000663720">
    <property type="component" value="Chromosome"/>
</dbReference>
<feature type="domain" description="PAS" evidence="10">
    <location>
        <begin position="193"/>
        <end position="264"/>
    </location>
</feature>
<dbReference type="PROSITE" id="PS50113">
    <property type="entry name" value="PAC"/>
    <property type="match status" value="1"/>
</dbReference>
<feature type="domain" description="PAC" evidence="11">
    <location>
        <begin position="269"/>
        <end position="321"/>
    </location>
</feature>
<evidence type="ECO:0000256" key="4">
    <source>
        <dbReference type="ARBA" id="ARBA00022679"/>
    </source>
</evidence>
<dbReference type="Pfam" id="PF13426">
    <property type="entry name" value="PAS_9"/>
    <property type="match status" value="3"/>
</dbReference>
<dbReference type="CDD" id="cd16922">
    <property type="entry name" value="HATPase_EvgS-ArcB-TorS-like"/>
    <property type="match status" value="1"/>
</dbReference>
<dbReference type="CDD" id="cd00082">
    <property type="entry name" value="HisKA"/>
    <property type="match status" value="1"/>
</dbReference>
<accession>A0A975BCH3</accession>
<dbReference type="Gene3D" id="3.30.450.20">
    <property type="entry name" value="PAS domain"/>
    <property type="match status" value="3"/>
</dbReference>
<dbReference type="Gene3D" id="1.10.287.130">
    <property type="match status" value="1"/>
</dbReference>
<evidence type="ECO:0000256" key="7">
    <source>
        <dbReference type="SAM" id="Phobius"/>
    </source>
</evidence>
<dbReference type="FunFam" id="3.30.565.10:FF:000010">
    <property type="entry name" value="Sensor histidine kinase RcsC"/>
    <property type="match status" value="1"/>
</dbReference>
<dbReference type="InterPro" id="IPR000700">
    <property type="entry name" value="PAS-assoc_C"/>
</dbReference>
<evidence type="ECO:0000259" key="8">
    <source>
        <dbReference type="PROSITE" id="PS50109"/>
    </source>
</evidence>
<keyword evidence="7" id="KW-0472">Membrane</keyword>
<dbReference type="InterPro" id="IPR001610">
    <property type="entry name" value="PAC"/>
</dbReference>
<organism evidence="12 13">
    <name type="scientific">Desulfonema limicola</name>
    <dbReference type="NCBI Taxonomy" id="45656"/>
    <lineage>
        <taxon>Bacteria</taxon>
        <taxon>Pseudomonadati</taxon>
        <taxon>Thermodesulfobacteriota</taxon>
        <taxon>Desulfobacteria</taxon>
        <taxon>Desulfobacterales</taxon>
        <taxon>Desulfococcaceae</taxon>
        <taxon>Desulfonema</taxon>
    </lineage>
</organism>
<dbReference type="PANTHER" id="PTHR43047:SF72">
    <property type="entry name" value="OSMOSENSING HISTIDINE PROTEIN KINASE SLN1"/>
    <property type="match status" value="1"/>
</dbReference>
<dbReference type="SUPFAM" id="SSF55874">
    <property type="entry name" value="ATPase domain of HSP90 chaperone/DNA topoisomerase II/histidine kinase"/>
    <property type="match status" value="1"/>
</dbReference>
<dbReference type="PROSITE" id="PS50112">
    <property type="entry name" value="PAS"/>
    <property type="match status" value="2"/>
</dbReference>
<feature type="domain" description="PAS" evidence="10">
    <location>
        <begin position="322"/>
        <end position="375"/>
    </location>
</feature>
<dbReference type="SMART" id="SM00091">
    <property type="entry name" value="PAS"/>
    <property type="match status" value="3"/>
</dbReference>
<evidence type="ECO:0000256" key="2">
    <source>
        <dbReference type="ARBA" id="ARBA00012438"/>
    </source>
</evidence>
<dbReference type="InterPro" id="IPR003661">
    <property type="entry name" value="HisK_dim/P_dom"/>
</dbReference>
<feature type="modified residue" description="4-aspartylphosphate" evidence="6">
    <location>
        <position position="773"/>
    </location>
</feature>
<evidence type="ECO:0000256" key="6">
    <source>
        <dbReference type="PROSITE-ProRule" id="PRU00169"/>
    </source>
</evidence>
<dbReference type="Pfam" id="PF00072">
    <property type="entry name" value="Response_reg"/>
    <property type="match status" value="1"/>
</dbReference>
<dbReference type="InterPro" id="IPR004358">
    <property type="entry name" value="Sig_transdc_His_kin-like_C"/>
</dbReference>
<dbReference type="InterPro" id="IPR005467">
    <property type="entry name" value="His_kinase_dom"/>
</dbReference>
<dbReference type="SMART" id="SM00448">
    <property type="entry name" value="REC"/>
    <property type="match status" value="1"/>
</dbReference>
<name>A0A975BCH3_9BACT</name>
<keyword evidence="7" id="KW-1133">Transmembrane helix</keyword>
<dbReference type="RefSeq" id="WP_207688712.1">
    <property type="nucleotide sequence ID" value="NZ_CP061799.1"/>
</dbReference>
<dbReference type="InterPro" id="IPR036890">
    <property type="entry name" value="HATPase_C_sf"/>
</dbReference>
<dbReference type="InterPro" id="IPR003594">
    <property type="entry name" value="HATPase_dom"/>
</dbReference>
<dbReference type="SUPFAM" id="SSF55785">
    <property type="entry name" value="PYP-like sensor domain (PAS domain)"/>
    <property type="match status" value="3"/>
</dbReference>
<dbReference type="PANTHER" id="PTHR43047">
    <property type="entry name" value="TWO-COMPONENT HISTIDINE PROTEIN KINASE"/>
    <property type="match status" value="1"/>
</dbReference>
<dbReference type="InterPro" id="IPR036097">
    <property type="entry name" value="HisK_dim/P_sf"/>
</dbReference>
<feature type="transmembrane region" description="Helical" evidence="7">
    <location>
        <begin position="39"/>
        <end position="61"/>
    </location>
</feature>
<evidence type="ECO:0000256" key="1">
    <source>
        <dbReference type="ARBA" id="ARBA00000085"/>
    </source>
</evidence>
<dbReference type="SUPFAM" id="SSF52172">
    <property type="entry name" value="CheY-like"/>
    <property type="match status" value="1"/>
</dbReference>
<gene>
    <name evidence="12" type="ORF">dnl_52170</name>
</gene>